<evidence type="ECO:0000256" key="1">
    <source>
        <dbReference type="SAM" id="MobiDB-lite"/>
    </source>
</evidence>
<feature type="compositionally biased region" description="Basic and acidic residues" evidence="1">
    <location>
        <begin position="1"/>
        <end position="11"/>
    </location>
</feature>
<dbReference type="EMBL" id="GGEC01073413">
    <property type="protein sequence ID" value="MBX53897.1"/>
    <property type="molecule type" value="Transcribed_RNA"/>
</dbReference>
<organism evidence="2">
    <name type="scientific">Rhizophora mucronata</name>
    <name type="common">Asiatic mangrove</name>
    <dbReference type="NCBI Taxonomy" id="61149"/>
    <lineage>
        <taxon>Eukaryota</taxon>
        <taxon>Viridiplantae</taxon>
        <taxon>Streptophyta</taxon>
        <taxon>Embryophyta</taxon>
        <taxon>Tracheophyta</taxon>
        <taxon>Spermatophyta</taxon>
        <taxon>Magnoliopsida</taxon>
        <taxon>eudicotyledons</taxon>
        <taxon>Gunneridae</taxon>
        <taxon>Pentapetalae</taxon>
        <taxon>rosids</taxon>
        <taxon>fabids</taxon>
        <taxon>Malpighiales</taxon>
        <taxon>Rhizophoraceae</taxon>
        <taxon>Rhizophora</taxon>
    </lineage>
</organism>
<accession>A0A2P2PGU1</accession>
<protein>
    <submittedName>
        <fullName evidence="2">Uncharacterized protein</fullName>
    </submittedName>
</protein>
<name>A0A2P2PGU1_RHIMU</name>
<sequence>MRHGNQKEHVQVNRYSKSRKSKHTHNDSLRVYIHKITLITMKLVGLFRNSSDVIKSFILMFHKIFIKG</sequence>
<reference evidence="2" key="1">
    <citation type="submission" date="2018-02" db="EMBL/GenBank/DDBJ databases">
        <title>Rhizophora mucronata_Transcriptome.</title>
        <authorList>
            <person name="Meera S.P."/>
            <person name="Sreeshan A."/>
            <person name="Augustine A."/>
        </authorList>
    </citation>
    <scope>NUCLEOTIDE SEQUENCE</scope>
    <source>
        <tissue evidence="2">Leaf</tissue>
    </source>
</reference>
<feature type="region of interest" description="Disordered" evidence="1">
    <location>
        <begin position="1"/>
        <end position="26"/>
    </location>
</feature>
<evidence type="ECO:0000313" key="2">
    <source>
        <dbReference type="EMBL" id="MBX53897.1"/>
    </source>
</evidence>
<proteinExistence type="predicted"/>
<dbReference type="AlphaFoldDB" id="A0A2P2PGU1"/>